<name>A0A5B7GNV1_PORTR</name>
<proteinExistence type="predicted"/>
<reference evidence="1 2" key="1">
    <citation type="submission" date="2019-05" db="EMBL/GenBank/DDBJ databases">
        <title>Another draft genome of Portunus trituberculatus and its Hox gene families provides insights of decapod evolution.</title>
        <authorList>
            <person name="Jeong J.-H."/>
            <person name="Song I."/>
            <person name="Kim S."/>
            <person name="Choi T."/>
            <person name="Kim D."/>
            <person name="Ryu S."/>
            <person name="Kim W."/>
        </authorList>
    </citation>
    <scope>NUCLEOTIDE SEQUENCE [LARGE SCALE GENOMIC DNA]</scope>
    <source>
        <tissue evidence="1">Muscle</tissue>
    </source>
</reference>
<sequence>MYPEFLPFSSSAGDSSTNQNNNNLIRSCHLAANLRHVATCYLGLKSPCHSSLTTCHLLFATCNVPPWCENDLIQCYLTMRSNFKFMIITKHINTLTVLVT</sequence>
<gene>
    <name evidence="1" type="ORF">E2C01_053304</name>
</gene>
<evidence type="ECO:0000313" key="2">
    <source>
        <dbReference type="Proteomes" id="UP000324222"/>
    </source>
</evidence>
<accession>A0A5B7GNV1</accession>
<dbReference type="AlphaFoldDB" id="A0A5B7GNV1"/>
<protein>
    <submittedName>
        <fullName evidence="1">Uncharacterized protein</fullName>
    </submittedName>
</protein>
<evidence type="ECO:0000313" key="1">
    <source>
        <dbReference type="EMBL" id="MPC59289.1"/>
    </source>
</evidence>
<keyword evidence="2" id="KW-1185">Reference proteome</keyword>
<dbReference type="Proteomes" id="UP000324222">
    <property type="component" value="Unassembled WGS sequence"/>
</dbReference>
<dbReference type="EMBL" id="VSRR010016432">
    <property type="protein sequence ID" value="MPC59289.1"/>
    <property type="molecule type" value="Genomic_DNA"/>
</dbReference>
<comment type="caution">
    <text evidence="1">The sequence shown here is derived from an EMBL/GenBank/DDBJ whole genome shotgun (WGS) entry which is preliminary data.</text>
</comment>
<organism evidence="1 2">
    <name type="scientific">Portunus trituberculatus</name>
    <name type="common">Swimming crab</name>
    <name type="synonym">Neptunus trituberculatus</name>
    <dbReference type="NCBI Taxonomy" id="210409"/>
    <lineage>
        <taxon>Eukaryota</taxon>
        <taxon>Metazoa</taxon>
        <taxon>Ecdysozoa</taxon>
        <taxon>Arthropoda</taxon>
        <taxon>Crustacea</taxon>
        <taxon>Multicrustacea</taxon>
        <taxon>Malacostraca</taxon>
        <taxon>Eumalacostraca</taxon>
        <taxon>Eucarida</taxon>
        <taxon>Decapoda</taxon>
        <taxon>Pleocyemata</taxon>
        <taxon>Brachyura</taxon>
        <taxon>Eubrachyura</taxon>
        <taxon>Portunoidea</taxon>
        <taxon>Portunidae</taxon>
        <taxon>Portuninae</taxon>
        <taxon>Portunus</taxon>
    </lineage>
</organism>